<name>A0A383CBW4_9ZZZZ</name>
<sequence length="186" mass="20076">MTNALVTGAGGYIGTRLTARLLEADIAVRGLDRYFFGRNLLGPTVLSHPKFSLLQSDIRDVDERHFEDIDVVFDLAGLSNDASGELDPTLTNRINRAGSLRVAEMAKAAGVPRYVFASSCAVYGLSGEGVVDEQSPLNPVSAYARAKAEVEPELLALAEPNFCVTLLRNATVYGLSPRMRFDLAVN</sequence>
<dbReference type="SUPFAM" id="SSF51735">
    <property type="entry name" value="NAD(P)-binding Rossmann-fold domains"/>
    <property type="match status" value="1"/>
</dbReference>
<dbReference type="PANTHER" id="PTHR43245:SF23">
    <property type="entry name" value="NAD(P)-BINDING DOMAIN-CONTAINING PROTEIN"/>
    <property type="match status" value="1"/>
</dbReference>
<dbReference type="Pfam" id="PF01370">
    <property type="entry name" value="Epimerase"/>
    <property type="match status" value="1"/>
</dbReference>
<reference evidence="2" key="1">
    <citation type="submission" date="2018-05" db="EMBL/GenBank/DDBJ databases">
        <authorList>
            <person name="Lanie J.A."/>
            <person name="Ng W.-L."/>
            <person name="Kazmierczak K.M."/>
            <person name="Andrzejewski T.M."/>
            <person name="Davidsen T.M."/>
            <person name="Wayne K.J."/>
            <person name="Tettelin H."/>
            <person name="Glass J.I."/>
            <person name="Rusch D."/>
            <person name="Podicherti R."/>
            <person name="Tsui H.-C.T."/>
            <person name="Winkler M.E."/>
        </authorList>
    </citation>
    <scope>NUCLEOTIDE SEQUENCE</scope>
</reference>
<gene>
    <name evidence="2" type="ORF">METZ01_LOCUS482556</name>
</gene>
<organism evidence="2">
    <name type="scientific">marine metagenome</name>
    <dbReference type="NCBI Taxonomy" id="408172"/>
    <lineage>
        <taxon>unclassified sequences</taxon>
        <taxon>metagenomes</taxon>
        <taxon>ecological metagenomes</taxon>
    </lineage>
</organism>
<dbReference type="Gene3D" id="3.40.50.720">
    <property type="entry name" value="NAD(P)-binding Rossmann-like Domain"/>
    <property type="match status" value="1"/>
</dbReference>
<evidence type="ECO:0000259" key="1">
    <source>
        <dbReference type="Pfam" id="PF01370"/>
    </source>
</evidence>
<accession>A0A383CBW4</accession>
<dbReference type="AlphaFoldDB" id="A0A383CBW4"/>
<dbReference type="InterPro" id="IPR001509">
    <property type="entry name" value="Epimerase_deHydtase"/>
</dbReference>
<dbReference type="PANTHER" id="PTHR43245">
    <property type="entry name" value="BIFUNCTIONAL POLYMYXIN RESISTANCE PROTEIN ARNA"/>
    <property type="match status" value="1"/>
</dbReference>
<proteinExistence type="predicted"/>
<dbReference type="InterPro" id="IPR050177">
    <property type="entry name" value="Lipid_A_modif_metabolic_enz"/>
</dbReference>
<dbReference type="InterPro" id="IPR036291">
    <property type="entry name" value="NAD(P)-bd_dom_sf"/>
</dbReference>
<evidence type="ECO:0000313" key="2">
    <source>
        <dbReference type="EMBL" id="SVE29702.1"/>
    </source>
</evidence>
<feature type="domain" description="NAD-dependent epimerase/dehydratase" evidence="1">
    <location>
        <begin position="4"/>
        <end position="176"/>
    </location>
</feature>
<feature type="non-terminal residue" evidence="2">
    <location>
        <position position="186"/>
    </location>
</feature>
<protein>
    <recommendedName>
        <fullName evidence="1">NAD-dependent epimerase/dehydratase domain-containing protein</fullName>
    </recommendedName>
</protein>
<dbReference type="EMBL" id="UINC01207568">
    <property type="protein sequence ID" value="SVE29702.1"/>
    <property type="molecule type" value="Genomic_DNA"/>
</dbReference>
<dbReference type="CDD" id="cd08946">
    <property type="entry name" value="SDR_e"/>
    <property type="match status" value="1"/>
</dbReference>